<gene>
    <name evidence="1" type="ORF">CPT_Shady_009</name>
</gene>
<sequence>MIPVLPDVEALTLKALSGRLTGARVAVDYPADWDTASPLVVAHRVGGAALDARFLDRALMDVQVWAPDRREASRIAREVRAILFDACRSAVSDAEGYLSDFREVTGPWSPGPGDHANLSRFIATYQLTARPAHKKG</sequence>
<reference evidence="1" key="1">
    <citation type="submission" date="2020-07" db="EMBL/GenBank/DDBJ databases">
        <title>Complete genome sequence of Streptomyces phage Shady.</title>
        <authorList>
            <person name="Ortega C.A."/>
            <person name="Hernandez I."/>
            <person name="Guadalupe Vizoso-Pinto M."/>
            <person name="Clark J.D."/>
            <person name="Liu M."/>
            <person name="Burrowes B.H."/>
        </authorList>
    </citation>
    <scope>NUCLEOTIDE SEQUENCE</scope>
</reference>
<name>A0A873WED1_9CAUD</name>
<proteinExistence type="predicted"/>
<keyword evidence="2" id="KW-1185">Reference proteome</keyword>
<evidence type="ECO:0008006" key="3">
    <source>
        <dbReference type="Google" id="ProtNLM"/>
    </source>
</evidence>
<organism evidence="1 2">
    <name type="scientific">Streptomyces phage Shady</name>
    <dbReference type="NCBI Taxonomy" id="2767585"/>
    <lineage>
        <taxon>Viruses</taxon>
        <taxon>Duplodnaviria</taxon>
        <taxon>Heunggongvirae</taxon>
        <taxon>Uroviricota</taxon>
        <taxon>Caudoviricetes</taxon>
        <taxon>Colingsworthviridae</taxon>
        <taxon>Shadyvirus</taxon>
        <taxon>Shadyvirus shady</taxon>
    </lineage>
</organism>
<evidence type="ECO:0000313" key="1">
    <source>
        <dbReference type="EMBL" id="QPB09770.1"/>
    </source>
</evidence>
<evidence type="ECO:0000313" key="2">
    <source>
        <dbReference type="Proteomes" id="UP000663311"/>
    </source>
</evidence>
<dbReference type="EMBL" id="MT701596">
    <property type="protein sequence ID" value="QPB09770.1"/>
    <property type="molecule type" value="Genomic_DNA"/>
</dbReference>
<dbReference type="Proteomes" id="UP000663311">
    <property type="component" value="Segment"/>
</dbReference>
<accession>A0A873WED1</accession>
<protein>
    <recommendedName>
        <fullName evidence="3">Tail terminator</fullName>
    </recommendedName>
</protein>